<dbReference type="Gene3D" id="3.80.10.10">
    <property type="entry name" value="Ribonuclease Inhibitor"/>
    <property type="match status" value="1"/>
</dbReference>
<dbReference type="AlphaFoldDB" id="A0A0C9VHZ0"/>
<reference evidence="1 2" key="1">
    <citation type="submission" date="2014-06" db="EMBL/GenBank/DDBJ databases">
        <title>Evolutionary Origins and Diversification of the Mycorrhizal Mutualists.</title>
        <authorList>
            <consortium name="DOE Joint Genome Institute"/>
            <consortium name="Mycorrhizal Genomics Consortium"/>
            <person name="Kohler A."/>
            <person name="Kuo A."/>
            <person name="Nagy L.G."/>
            <person name="Floudas D."/>
            <person name="Copeland A."/>
            <person name="Barry K.W."/>
            <person name="Cichocki N."/>
            <person name="Veneault-Fourrey C."/>
            <person name="LaButti K."/>
            <person name="Lindquist E.A."/>
            <person name="Lipzen A."/>
            <person name="Lundell T."/>
            <person name="Morin E."/>
            <person name="Murat C."/>
            <person name="Riley R."/>
            <person name="Ohm R."/>
            <person name="Sun H."/>
            <person name="Tunlid A."/>
            <person name="Henrissat B."/>
            <person name="Grigoriev I.V."/>
            <person name="Hibbett D.S."/>
            <person name="Martin F."/>
        </authorList>
    </citation>
    <scope>NUCLEOTIDE SEQUENCE [LARGE SCALE GENOMIC DNA]</scope>
    <source>
        <strain evidence="1 2">SS14</strain>
    </source>
</reference>
<gene>
    <name evidence="1" type="ORF">M422DRAFT_48819</name>
</gene>
<keyword evidence="2" id="KW-1185">Reference proteome</keyword>
<dbReference type="SUPFAM" id="SSF52047">
    <property type="entry name" value="RNI-like"/>
    <property type="match status" value="1"/>
</dbReference>
<sequence>MHLPILRELTVMDFRDDTIGDLQLGDVDIGQIFVPALAELHVETHIRWYRVLHVGEDLQRFTGHSFPRQEILASLMKNPNLKTCSLDYREGEIITPLDAISSGPIYFPNLIDFKLRWLPRFVNAHRLQDIIGRLRTPNIQSLRIEPTVNGEGVNIIPAISSWLHAGTARHLHTLYLVLGNFRTPGNQLLDLLVELPNLKDITISGAMLGRDSIAAFNKNINPDVCPALTRIMFDLCHQPLDPILEMLKSRLEPSQPFGAGNLERLEFNTDCARWAAEDGTTLSETKARDMVEGLKEIYLNFWPDIRLWIVDTSEEDTDEDEDE</sequence>
<accession>A0A0C9VHZ0</accession>
<evidence type="ECO:0000313" key="1">
    <source>
        <dbReference type="EMBL" id="KIJ41032.1"/>
    </source>
</evidence>
<dbReference type="HOGENOM" id="CLU_860988_0_0_1"/>
<organism evidence="1 2">
    <name type="scientific">Sphaerobolus stellatus (strain SS14)</name>
    <dbReference type="NCBI Taxonomy" id="990650"/>
    <lineage>
        <taxon>Eukaryota</taxon>
        <taxon>Fungi</taxon>
        <taxon>Dikarya</taxon>
        <taxon>Basidiomycota</taxon>
        <taxon>Agaricomycotina</taxon>
        <taxon>Agaricomycetes</taxon>
        <taxon>Phallomycetidae</taxon>
        <taxon>Geastrales</taxon>
        <taxon>Sphaerobolaceae</taxon>
        <taxon>Sphaerobolus</taxon>
    </lineage>
</organism>
<dbReference type="InterPro" id="IPR032675">
    <property type="entry name" value="LRR_dom_sf"/>
</dbReference>
<protein>
    <recommendedName>
        <fullName evidence="3">F-box domain-containing protein</fullName>
    </recommendedName>
</protein>
<name>A0A0C9VHZ0_SPHS4</name>
<evidence type="ECO:0008006" key="3">
    <source>
        <dbReference type="Google" id="ProtNLM"/>
    </source>
</evidence>
<evidence type="ECO:0000313" key="2">
    <source>
        <dbReference type="Proteomes" id="UP000054279"/>
    </source>
</evidence>
<dbReference type="Proteomes" id="UP000054279">
    <property type="component" value="Unassembled WGS sequence"/>
</dbReference>
<proteinExistence type="predicted"/>
<dbReference type="EMBL" id="KN837139">
    <property type="protein sequence ID" value="KIJ41032.1"/>
    <property type="molecule type" value="Genomic_DNA"/>
</dbReference>